<evidence type="ECO:0000313" key="1">
    <source>
        <dbReference type="EMBL" id="EDQ48556.1"/>
    </source>
</evidence>
<proteinExistence type="predicted"/>
<name>A9U6Z7_PHYPA</name>
<organism>
    <name type="scientific">Physcomitrium patens</name>
    <name type="common">Spreading-leaved earth moss</name>
    <name type="synonym">Physcomitrella patens</name>
    <dbReference type="NCBI Taxonomy" id="3218"/>
    <lineage>
        <taxon>Eukaryota</taxon>
        <taxon>Viridiplantae</taxon>
        <taxon>Streptophyta</taxon>
        <taxon>Embryophyta</taxon>
        <taxon>Bryophyta</taxon>
        <taxon>Bryophytina</taxon>
        <taxon>Bryopsida</taxon>
        <taxon>Funariidae</taxon>
        <taxon>Funariales</taxon>
        <taxon>Funariaceae</taxon>
        <taxon>Physcomitrium</taxon>
    </lineage>
</organism>
<gene>
    <name evidence="1" type="ORF">PHYPADRAFT_103625</name>
</gene>
<dbReference type="AlphaFoldDB" id="A9U6Z7"/>
<reference evidence="1" key="1">
    <citation type="journal article" date="2008" name="Science">
        <title>The Physcomitrella genome reveals evolutionary insights into the conquest of land by plants.</title>
        <authorList>
            <person name="Rensing S."/>
            <person name="Lang D."/>
            <person name="Zimmer A."/>
            <person name="Terry A."/>
            <person name="Salamov A."/>
            <person name="Shapiro H."/>
            <person name="Nishiyama T."/>
            <person name="Perroud P.-F."/>
            <person name="Lindquist E."/>
            <person name="Kamisugi Y."/>
            <person name="Tanahashi T."/>
            <person name="Sakakibara K."/>
            <person name="Fujita T."/>
            <person name="Oishi K."/>
            <person name="Shin-I T."/>
            <person name="Kuroki Y."/>
            <person name="Toyoda A."/>
            <person name="Suzuki Y."/>
            <person name="Hashimoto A."/>
            <person name="Yamaguchi K."/>
            <person name="Sugano A."/>
            <person name="Kohara Y."/>
            <person name="Fujiyama A."/>
            <person name="Anterola A."/>
            <person name="Aoki S."/>
            <person name="Ashton N."/>
            <person name="Barbazuk W.B."/>
            <person name="Barker E."/>
            <person name="Bennetzen J."/>
            <person name="Bezanilla M."/>
            <person name="Blankenship R."/>
            <person name="Cho S.H."/>
            <person name="Dutcher S."/>
            <person name="Estelle M."/>
            <person name="Fawcett J.A."/>
            <person name="Gundlach H."/>
            <person name="Hanada K."/>
            <person name="Heyl A."/>
            <person name="Hicks K.A."/>
            <person name="Hugh J."/>
            <person name="Lohr M."/>
            <person name="Mayer K."/>
            <person name="Melkozernov A."/>
            <person name="Murata T."/>
            <person name="Nelson D."/>
            <person name="Pils B."/>
            <person name="Prigge M."/>
            <person name="Reiss B."/>
            <person name="Renner T."/>
            <person name="Rombauts S."/>
            <person name="Rushton P."/>
            <person name="Sanderfoot A."/>
            <person name="Schween G."/>
            <person name="Shiu S.-H."/>
            <person name="Stueber K."/>
            <person name="Theodoulou F.L."/>
            <person name="Tu H."/>
            <person name="Van de Peer Y."/>
            <person name="Verrier P.J."/>
            <person name="Waters E."/>
            <person name="Wood A."/>
            <person name="Yang L."/>
            <person name="Cove D."/>
            <person name="Cuming A."/>
            <person name="Hasebe M."/>
            <person name="Lucas S."/>
            <person name="Mishler D.B."/>
            <person name="Reski R."/>
            <person name="Grigoriev I."/>
            <person name="Quatrano R.S."/>
            <person name="Boore J.L."/>
        </authorList>
    </citation>
    <scope>NUCLEOTIDE SEQUENCE [LARGE SCALE GENOMIC DNA]</scope>
</reference>
<protein>
    <submittedName>
        <fullName evidence="1">Predicted protein</fullName>
    </submittedName>
</protein>
<feature type="non-terminal residue" evidence="1">
    <location>
        <position position="417"/>
    </location>
</feature>
<sequence>MAPQSPVLADFRARVRQGLLHRKGQELAQDLEVVLEERAFHGGQVADGHPARQCRIVAALHGRQRGQHAQVQVMHMGDGAPAQAAVGVVEDLHGLQGGLQVGLAERGAGLLAQLAQAGLPQRVARLQEAARQRPQAQARGMAAAYQQDVVLLRVFVRHTAAQQCVHGHEDGRVGRRGPGLAVPGQHAPFLAHLRMDGRGGPLAQELQGGGRHLGGQGFEVHAGFAEVDVAQRRGVKLAQARQADQLPARKARKVAAGRILEMADQGHAGAFGHAGLHGLLHGLYPQRLVVVVAHGHAVQAGRVRGRQRLAQHLRALLPAEGVLGIGRLAGAAQHDDDLLGTLQRRTQQCHVAVVQRLEAPDQHGGVHALAGGRGFGGGVHGGSLLHKQARWLHSGFIRSGRQWASGGPCRRHSGRTR</sequence>
<dbReference type="EMBL" id="DS546277">
    <property type="protein sequence ID" value="EDQ48556.1"/>
    <property type="molecule type" value="Genomic_DNA"/>
</dbReference>
<accession>A9U6Z7</accession>